<keyword evidence="5" id="KW-1185">Reference proteome</keyword>
<organism evidence="4 5">
    <name type="scientific">Azospirillum humicireducens</name>
    <dbReference type="NCBI Taxonomy" id="1226968"/>
    <lineage>
        <taxon>Bacteria</taxon>
        <taxon>Pseudomonadati</taxon>
        <taxon>Pseudomonadota</taxon>
        <taxon>Alphaproteobacteria</taxon>
        <taxon>Rhodospirillales</taxon>
        <taxon>Azospirillaceae</taxon>
        <taxon>Azospirillum</taxon>
    </lineage>
</organism>
<protein>
    <recommendedName>
        <fullName evidence="6">Calcium-binding protein</fullName>
    </recommendedName>
</protein>
<comment type="subcellular location">
    <subcellularLocation>
        <location evidence="1">Secreted</location>
    </subcellularLocation>
</comment>
<dbReference type="InterPro" id="IPR050557">
    <property type="entry name" value="RTX_toxin/Mannuronan_C5-epim"/>
</dbReference>
<keyword evidence="2" id="KW-0964">Secreted</keyword>
<dbReference type="PRINTS" id="PR00313">
    <property type="entry name" value="CABNDNGRPT"/>
</dbReference>
<evidence type="ECO:0000313" key="4">
    <source>
        <dbReference type="EMBL" id="ANC91627.1"/>
    </source>
</evidence>
<dbReference type="Pfam" id="PF00353">
    <property type="entry name" value="HemolysinCabind"/>
    <property type="match status" value="2"/>
</dbReference>
<name>A0A168Y5B8_9PROT</name>
<accession>A0A168Y5B8</accession>
<sequence>MRQFWGTSNNDTMTGTATDDRLDGLDGNDRVYGAGGNDLLYGERGNDSLIGGLGNDKLYGGDGNDWLGDPYGKDEPGNDSMWGDAGNDQLFGGEGNDWLNGGTGDDIVKGMRGDDTMIGGSGNDILYDSYRDGGADLFQPGTGNDSMVSYYDGLSDRFLIEQATGGFGTDTITYFEKGIDQIEFRGYAAWEMGMTSNGSATTFSFADGSSLTVDQIGLNAGHDFIFT</sequence>
<reference evidence="4 5" key="1">
    <citation type="journal article" date="2013" name="Int. J. Syst. Evol. Microbiol.">
        <title>Azospirillum humicireducens sp. nov., a nitrogen-fixing bacterium isolated from a microbial fuel cell.</title>
        <authorList>
            <person name="Zhou S."/>
            <person name="Han L."/>
            <person name="Wang Y."/>
            <person name="Yang G."/>
            <person name="Zhuang L."/>
            <person name="Hu P."/>
        </authorList>
    </citation>
    <scope>NUCLEOTIDE SEQUENCE [LARGE SCALE GENOMIC DNA]</scope>
    <source>
        <strain evidence="4 5">SgZ-5</strain>
    </source>
</reference>
<dbReference type="EMBL" id="CP015285">
    <property type="protein sequence ID" value="ANC91627.1"/>
    <property type="molecule type" value="Genomic_DNA"/>
</dbReference>
<dbReference type="PANTHER" id="PTHR38340">
    <property type="entry name" value="S-LAYER PROTEIN"/>
    <property type="match status" value="1"/>
</dbReference>
<feature type="compositionally biased region" description="Polar residues" evidence="3">
    <location>
        <begin position="1"/>
        <end position="17"/>
    </location>
</feature>
<proteinExistence type="predicted"/>
<dbReference type="AlphaFoldDB" id="A0A168Y5B8"/>
<dbReference type="GO" id="GO:0005576">
    <property type="term" value="C:extracellular region"/>
    <property type="evidence" value="ECO:0007669"/>
    <property type="project" value="UniProtKB-SubCell"/>
</dbReference>
<dbReference type="InterPro" id="IPR001343">
    <property type="entry name" value="Hemolysn_Ca-bd"/>
</dbReference>
<dbReference type="SUPFAM" id="SSF51120">
    <property type="entry name" value="beta-Roll"/>
    <property type="match status" value="2"/>
</dbReference>
<dbReference type="OrthoDB" id="7301026at2"/>
<dbReference type="PROSITE" id="PS00330">
    <property type="entry name" value="HEMOLYSIN_CALCIUM"/>
    <property type="match status" value="3"/>
</dbReference>
<evidence type="ECO:0000313" key="5">
    <source>
        <dbReference type="Proteomes" id="UP000077405"/>
    </source>
</evidence>
<dbReference type="PANTHER" id="PTHR38340:SF1">
    <property type="entry name" value="S-LAYER PROTEIN"/>
    <property type="match status" value="1"/>
</dbReference>
<evidence type="ECO:0008006" key="6">
    <source>
        <dbReference type="Google" id="ProtNLM"/>
    </source>
</evidence>
<evidence type="ECO:0000256" key="2">
    <source>
        <dbReference type="ARBA" id="ARBA00022525"/>
    </source>
</evidence>
<dbReference type="RefSeq" id="WP_063634722.1">
    <property type="nucleotide sequence ID" value="NZ_CP015285.1"/>
</dbReference>
<dbReference type="KEGG" id="ahu:A6A40_06765"/>
<evidence type="ECO:0000256" key="3">
    <source>
        <dbReference type="SAM" id="MobiDB-lite"/>
    </source>
</evidence>
<gene>
    <name evidence="4" type="ORF">A6A40_06765</name>
</gene>
<dbReference type="STRING" id="1226968.A6A40_06765"/>
<dbReference type="GO" id="GO:0005509">
    <property type="term" value="F:calcium ion binding"/>
    <property type="evidence" value="ECO:0007669"/>
    <property type="project" value="InterPro"/>
</dbReference>
<evidence type="ECO:0000256" key="1">
    <source>
        <dbReference type="ARBA" id="ARBA00004613"/>
    </source>
</evidence>
<feature type="region of interest" description="Disordered" evidence="3">
    <location>
        <begin position="1"/>
        <end position="22"/>
    </location>
</feature>
<dbReference type="InterPro" id="IPR018511">
    <property type="entry name" value="Hemolysin-typ_Ca-bd_CS"/>
</dbReference>
<dbReference type="Proteomes" id="UP000077405">
    <property type="component" value="Chromosome"/>
</dbReference>
<dbReference type="InterPro" id="IPR011049">
    <property type="entry name" value="Serralysin-like_metalloprot_C"/>
</dbReference>
<dbReference type="Gene3D" id="2.150.10.10">
    <property type="entry name" value="Serralysin-like metalloprotease, C-terminal"/>
    <property type="match status" value="2"/>
</dbReference>